<evidence type="ECO:0000313" key="1">
    <source>
        <dbReference type="EMBL" id="KAF9059518.1"/>
    </source>
</evidence>
<gene>
    <name evidence="1" type="ORF">BDP27DRAFT_1371385</name>
</gene>
<protein>
    <submittedName>
        <fullName evidence="1">Uncharacterized protein</fullName>
    </submittedName>
</protein>
<evidence type="ECO:0000313" key="2">
    <source>
        <dbReference type="Proteomes" id="UP000772434"/>
    </source>
</evidence>
<comment type="caution">
    <text evidence="1">The sequence shown here is derived from an EMBL/GenBank/DDBJ whole genome shotgun (WGS) entry which is preliminary data.</text>
</comment>
<organism evidence="1 2">
    <name type="scientific">Rhodocollybia butyracea</name>
    <dbReference type="NCBI Taxonomy" id="206335"/>
    <lineage>
        <taxon>Eukaryota</taxon>
        <taxon>Fungi</taxon>
        <taxon>Dikarya</taxon>
        <taxon>Basidiomycota</taxon>
        <taxon>Agaricomycotina</taxon>
        <taxon>Agaricomycetes</taxon>
        <taxon>Agaricomycetidae</taxon>
        <taxon>Agaricales</taxon>
        <taxon>Marasmiineae</taxon>
        <taxon>Omphalotaceae</taxon>
        <taxon>Rhodocollybia</taxon>
    </lineage>
</organism>
<keyword evidence="2" id="KW-1185">Reference proteome</keyword>
<reference evidence="1" key="1">
    <citation type="submission" date="2020-11" db="EMBL/GenBank/DDBJ databases">
        <authorList>
            <consortium name="DOE Joint Genome Institute"/>
            <person name="Ahrendt S."/>
            <person name="Riley R."/>
            <person name="Andreopoulos W."/>
            <person name="Labutti K."/>
            <person name="Pangilinan J."/>
            <person name="Ruiz-Duenas F.J."/>
            <person name="Barrasa J.M."/>
            <person name="Sanchez-Garcia M."/>
            <person name="Camarero S."/>
            <person name="Miyauchi S."/>
            <person name="Serrano A."/>
            <person name="Linde D."/>
            <person name="Babiker R."/>
            <person name="Drula E."/>
            <person name="Ayuso-Fernandez I."/>
            <person name="Pacheco R."/>
            <person name="Padilla G."/>
            <person name="Ferreira P."/>
            <person name="Barriuso J."/>
            <person name="Kellner H."/>
            <person name="Castanera R."/>
            <person name="Alfaro M."/>
            <person name="Ramirez L."/>
            <person name="Pisabarro A.G."/>
            <person name="Kuo A."/>
            <person name="Tritt A."/>
            <person name="Lipzen A."/>
            <person name="He G."/>
            <person name="Yan M."/>
            <person name="Ng V."/>
            <person name="Cullen D."/>
            <person name="Martin F."/>
            <person name="Rosso M.-N."/>
            <person name="Henrissat B."/>
            <person name="Hibbett D."/>
            <person name="Martinez A.T."/>
            <person name="Grigoriev I.V."/>
        </authorList>
    </citation>
    <scope>NUCLEOTIDE SEQUENCE</scope>
    <source>
        <strain evidence="1">AH 40177</strain>
    </source>
</reference>
<dbReference type="Proteomes" id="UP000772434">
    <property type="component" value="Unassembled WGS sequence"/>
</dbReference>
<dbReference type="AlphaFoldDB" id="A0A9P5P9P9"/>
<sequence length="112" mass="12813">MCFRMLLYKDVSQGKKSWYSDPENDFREPRFSDNAAFFVAREILVMGLFEVVPKGQRKVMKQEGRIEDDGGGISKDWDVEGGANKAWRKEQGDWDRIFESVRVGSKCQVGAA</sequence>
<dbReference type="EMBL" id="JADNRY010000295">
    <property type="protein sequence ID" value="KAF9059518.1"/>
    <property type="molecule type" value="Genomic_DNA"/>
</dbReference>
<proteinExistence type="predicted"/>
<accession>A0A9P5P9P9</accession>
<name>A0A9P5P9P9_9AGAR</name>